<accession>A0A1P9WZ31</accession>
<reference evidence="3 4" key="1">
    <citation type="submission" date="2016-01" db="EMBL/GenBank/DDBJ databases">
        <authorList>
            <person name="Oliw E.H."/>
        </authorList>
    </citation>
    <scope>NUCLEOTIDE SEQUENCE [LARGE SCALE GENOMIC DNA]</scope>
    <source>
        <strain evidence="3 4">DY10</strain>
    </source>
</reference>
<evidence type="ECO:0000313" key="3">
    <source>
        <dbReference type="EMBL" id="AQG80629.1"/>
    </source>
</evidence>
<dbReference type="KEGG" id="smon:AWR27_15635"/>
<dbReference type="RefSeq" id="WP_077132058.1">
    <property type="nucleotide sequence ID" value="NZ_CP014263.1"/>
</dbReference>
<dbReference type="EMBL" id="CP014263">
    <property type="protein sequence ID" value="AQG80629.1"/>
    <property type="molecule type" value="Genomic_DNA"/>
</dbReference>
<evidence type="ECO:0000259" key="2">
    <source>
        <dbReference type="Pfam" id="PF08332"/>
    </source>
</evidence>
<dbReference type="Gene3D" id="3.10.450.50">
    <property type="match status" value="1"/>
</dbReference>
<keyword evidence="4" id="KW-1185">Reference proteome</keyword>
<feature type="chain" id="PRO_5012456271" description="Calcium/calmodulin-dependent protein kinase II association-domain domain-containing protein" evidence="1">
    <location>
        <begin position="20"/>
        <end position="161"/>
    </location>
</feature>
<dbReference type="AlphaFoldDB" id="A0A1P9WZ31"/>
<name>A0A1P9WZ31_9BACT</name>
<evidence type="ECO:0000313" key="4">
    <source>
        <dbReference type="Proteomes" id="UP000187941"/>
    </source>
</evidence>
<dbReference type="Proteomes" id="UP000187941">
    <property type="component" value="Chromosome"/>
</dbReference>
<dbReference type="GO" id="GO:0005516">
    <property type="term" value="F:calmodulin binding"/>
    <property type="evidence" value="ECO:0007669"/>
    <property type="project" value="InterPro"/>
</dbReference>
<proteinExistence type="predicted"/>
<protein>
    <recommendedName>
        <fullName evidence="2">Calcium/calmodulin-dependent protein kinase II association-domain domain-containing protein</fullName>
    </recommendedName>
</protein>
<evidence type="ECO:0000256" key="1">
    <source>
        <dbReference type="SAM" id="SignalP"/>
    </source>
</evidence>
<dbReference type="GO" id="GO:0004683">
    <property type="term" value="F:calcium/calmodulin-dependent protein kinase activity"/>
    <property type="evidence" value="ECO:0007669"/>
    <property type="project" value="InterPro"/>
</dbReference>
<dbReference type="InterPro" id="IPR032710">
    <property type="entry name" value="NTF2-like_dom_sf"/>
</dbReference>
<dbReference type="OrthoDB" id="8432779at2"/>
<feature type="domain" description="Calcium/calmodulin-dependent protein kinase II association-domain" evidence="2">
    <location>
        <begin position="70"/>
        <end position="144"/>
    </location>
</feature>
<feature type="signal peptide" evidence="1">
    <location>
        <begin position="1"/>
        <end position="19"/>
    </location>
</feature>
<organism evidence="3 4">
    <name type="scientific">Spirosoma montaniterrae</name>
    <dbReference type="NCBI Taxonomy" id="1178516"/>
    <lineage>
        <taxon>Bacteria</taxon>
        <taxon>Pseudomonadati</taxon>
        <taxon>Bacteroidota</taxon>
        <taxon>Cytophagia</taxon>
        <taxon>Cytophagales</taxon>
        <taxon>Cytophagaceae</taxon>
        <taxon>Spirosoma</taxon>
    </lineage>
</organism>
<dbReference type="SUPFAM" id="SSF54427">
    <property type="entry name" value="NTF2-like"/>
    <property type="match status" value="1"/>
</dbReference>
<sequence length="161" mass="18342">MKRLILVTAVLLCVGSAGWAQTDQEAIKRVLRNETEGFFKRDKAMWSNAWAHKPYIHFAANLYGGDFMLIEGWDKLEKQFANQFKSTKVSDKVVVQNANYNIHQNGNMAFVTYDQTLLDSHGKTTSKESRVLEKLDGQWKIINVTALTNLKNFGLAEQKSK</sequence>
<dbReference type="Pfam" id="PF08332">
    <property type="entry name" value="CaMKII_AD"/>
    <property type="match status" value="1"/>
</dbReference>
<dbReference type="InterPro" id="IPR013543">
    <property type="entry name" value="Ca/CaM-dep_prot_kinase-assoc"/>
</dbReference>
<gene>
    <name evidence="3" type="ORF">AWR27_15635</name>
</gene>
<keyword evidence="1" id="KW-0732">Signal</keyword>